<dbReference type="Proteomes" id="UP000191980">
    <property type="component" value="Unassembled WGS sequence"/>
</dbReference>
<organism evidence="1 2">
    <name type="scientific">Methyloprofundus sedimenti</name>
    <dbReference type="NCBI Taxonomy" id="1420851"/>
    <lineage>
        <taxon>Bacteria</taxon>
        <taxon>Pseudomonadati</taxon>
        <taxon>Pseudomonadota</taxon>
        <taxon>Gammaproteobacteria</taxon>
        <taxon>Methylococcales</taxon>
        <taxon>Methylococcaceae</taxon>
        <taxon>Methyloprofundus</taxon>
    </lineage>
</organism>
<keyword evidence="2" id="KW-1185">Reference proteome</keyword>
<evidence type="ECO:0000313" key="1">
    <source>
        <dbReference type="EMBL" id="OQK15633.1"/>
    </source>
</evidence>
<reference evidence="1 2" key="1">
    <citation type="submission" date="2015-12" db="EMBL/GenBank/DDBJ databases">
        <authorList>
            <person name="Shamseldin A."/>
            <person name="Moawad H."/>
            <person name="Abd El-Rahim W.M."/>
            <person name="Sadowsky M.J."/>
        </authorList>
    </citation>
    <scope>NUCLEOTIDE SEQUENCE [LARGE SCALE GENOMIC DNA]</scope>
    <source>
        <strain evidence="1 2">WF1</strain>
    </source>
</reference>
<dbReference type="EMBL" id="LPUF01000003">
    <property type="protein sequence ID" value="OQK15633.1"/>
    <property type="molecule type" value="Genomic_DNA"/>
</dbReference>
<name>A0A1V8M2I2_9GAMM</name>
<protein>
    <submittedName>
        <fullName evidence="1">Uncharacterized protein</fullName>
    </submittedName>
</protein>
<evidence type="ECO:0000313" key="2">
    <source>
        <dbReference type="Proteomes" id="UP000191980"/>
    </source>
</evidence>
<dbReference type="AlphaFoldDB" id="A0A1V8M2I2"/>
<comment type="caution">
    <text evidence="1">The sequence shown here is derived from an EMBL/GenBank/DDBJ whole genome shotgun (WGS) entry which is preliminary data.</text>
</comment>
<proteinExistence type="predicted"/>
<gene>
    <name evidence="1" type="ORF">AU255_15530</name>
</gene>
<accession>A0A1V8M2I2</accession>
<sequence>MISTCIKKNCQVRLVYQAHYNINEIKDNCAGMSKFVYFASVTVAKSQKQQMFRSCNRAIW</sequence>